<evidence type="ECO:0000259" key="11">
    <source>
        <dbReference type="PROSITE" id="PS50003"/>
    </source>
</evidence>
<evidence type="ECO:0000256" key="1">
    <source>
        <dbReference type="ARBA" id="ARBA00004651"/>
    </source>
</evidence>
<feature type="region of interest" description="Disordered" evidence="9">
    <location>
        <begin position="828"/>
        <end position="860"/>
    </location>
</feature>
<feature type="compositionally biased region" description="Basic residues" evidence="9">
    <location>
        <begin position="648"/>
        <end position="660"/>
    </location>
</feature>
<dbReference type="PANTHER" id="PTHR45845:SF4">
    <property type="entry name" value="PLECKSTRIN HOMOLOGY DOMAIN CONTAINING, FAMILY G (WITH RHOGEF DOMAIN) MEMBER 4"/>
    <property type="match status" value="1"/>
</dbReference>
<dbReference type="Gene3D" id="1.20.900.10">
    <property type="entry name" value="Dbl homology (DH) domain"/>
    <property type="match status" value="1"/>
</dbReference>
<dbReference type="GO" id="GO:0005886">
    <property type="term" value="C:plasma membrane"/>
    <property type="evidence" value="ECO:0007669"/>
    <property type="project" value="UniProtKB-SubCell"/>
</dbReference>
<dbReference type="InterPro" id="IPR001611">
    <property type="entry name" value="Leu-rich_rpt"/>
</dbReference>
<feature type="domain" description="DH" evidence="12">
    <location>
        <begin position="1407"/>
        <end position="1583"/>
    </location>
</feature>
<feature type="domain" description="PH" evidence="11">
    <location>
        <begin position="1595"/>
        <end position="1702"/>
    </location>
</feature>
<feature type="region of interest" description="Disordered" evidence="9">
    <location>
        <begin position="1"/>
        <end position="26"/>
    </location>
</feature>
<feature type="compositionally biased region" description="Polar residues" evidence="9">
    <location>
        <begin position="2256"/>
        <end position="2265"/>
    </location>
</feature>
<keyword evidence="7" id="KW-0813">Transport</keyword>
<keyword evidence="3" id="KW-1003">Cell membrane</keyword>
<feature type="transmembrane region" description="Helical" evidence="10">
    <location>
        <begin position="256"/>
        <end position="282"/>
    </location>
</feature>
<dbReference type="NCBIfam" id="TIGR00840">
    <property type="entry name" value="b_cpa1"/>
    <property type="match status" value="1"/>
</dbReference>
<dbReference type="InterPro" id="IPR032675">
    <property type="entry name" value="LRR_dom_sf"/>
</dbReference>
<dbReference type="PROSITE" id="PS50003">
    <property type="entry name" value="PH_DOMAIN"/>
    <property type="match status" value="1"/>
</dbReference>
<keyword evidence="6 10" id="KW-0472">Membrane</keyword>
<dbReference type="SMART" id="SM00325">
    <property type="entry name" value="RhoGEF"/>
    <property type="match status" value="1"/>
</dbReference>
<dbReference type="InterPro" id="IPR035899">
    <property type="entry name" value="DBL_dom_sf"/>
</dbReference>
<dbReference type="GO" id="GO:0015385">
    <property type="term" value="F:sodium:proton antiporter activity"/>
    <property type="evidence" value="ECO:0007669"/>
    <property type="project" value="InterPro"/>
</dbReference>
<reference evidence="14" key="1">
    <citation type="submission" date="2012-07" db="EMBL/GenBank/DDBJ databases">
        <title>Genome of the Chinese tree shrew, a rising model animal genetically related to primates.</title>
        <authorList>
            <person name="Zhang G."/>
            <person name="Fan Y."/>
            <person name="Yao Y."/>
            <person name="Huang Z."/>
        </authorList>
    </citation>
    <scope>NUCLEOTIDE SEQUENCE [LARGE SCALE GENOMIC DNA]</scope>
</reference>
<evidence type="ECO:0000256" key="7">
    <source>
        <dbReference type="RuleBase" id="RU003722"/>
    </source>
</evidence>
<dbReference type="PRINTS" id="PR01087">
    <property type="entry name" value="NAHEXCHNGR3"/>
</dbReference>
<dbReference type="PRINTS" id="PR01084">
    <property type="entry name" value="NAHEXCHNGR"/>
</dbReference>
<feature type="transmembrane region" description="Helical" evidence="10">
    <location>
        <begin position="405"/>
        <end position="424"/>
    </location>
</feature>
<reference evidence="14" key="2">
    <citation type="journal article" date="2013" name="Nat. Commun.">
        <title>Genome of the Chinese tree shrew.</title>
        <authorList>
            <person name="Fan Y."/>
            <person name="Huang Z.Y."/>
            <person name="Cao C.C."/>
            <person name="Chen C.S."/>
            <person name="Chen Y.X."/>
            <person name="Fan D.D."/>
            <person name="He J."/>
            <person name="Hou H.L."/>
            <person name="Hu L."/>
            <person name="Hu X.T."/>
            <person name="Jiang X.T."/>
            <person name="Lai R."/>
            <person name="Lang Y.S."/>
            <person name="Liang B."/>
            <person name="Liao S.G."/>
            <person name="Mu D."/>
            <person name="Ma Y.Y."/>
            <person name="Niu Y.Y."/>
            <person name="Sun X.Q."/>
            <person name="Xia J.Q."/>
            <person name="Xiao J."/>
            <person name="Xiong Z.Q."/>
            <person name="Xu L."/>
            <person name="Yang L."/>
            <person name="Zhang Y."/>
            <person name="Zhao W."/>
            <person name="Zhao X.D."/>
            <person name="Zheng Y.T."/>
            <person name="Zhou J.M."/>
            <person name="Zhu Y.B."/>
            <person name="Zhang G.J."/>
            <person name="Wang J."/>
            <person name="Yao Y.G."/>
        </authorList>
    </citation>
    <scope>NUCLEOTIDE SEQUENCE [LARGE SCALE GENOMIC DNA]</scope>
</reference>
<dbReference type="InterPro" id="IPR011993">
    <property type="entry name" value="PH-like_dom_sf"/>
</dbReference>
<dbReference type="GO" id="GO:0006885">
    <property type="term" value="P:regulation of pH"/>
    <property type="evidence" value="ECO:0007669"/>
    <property type="project" value="InterPro"/>
</dbReference>
<feature type="compositionally biased region" description="Low complexity" evidence="9">
    <location>
        <begin position="2480"/>
        <end position="2494"/>
    </location>
</feature>
<feature type="transmembrane region" description="Helical" evidence="10">
    <location>
        <begin position="219"/>
        <end position="244"/>
    </location>
</feature>
<feature type="transmembrane region" description="Helical" evidence="10">
    <location>
        <begin position="336"/>
        <end position="356"/>
    </location>
</feature>
<dbReference type="CDD" id="cd00160">
    <property type="entry name" value="RhoGEF"/>
    <property type="match status" value="1"/>
</dbReference>
<dbReference type="InterPro" id="IPR052231">
    <property type="entry name" value="Rho_GEF_signaling-related"/>
</dbReference>
<evidence type="ECO:0000256" key="3">
    <source>
        <dbReference type="ARBA" id="ARBA00022475"/>
    </source>
</evidence>
<dbReference type="PANTHER" id="PTHR45845">
    <property type="entry name" value="RHO GUANINE NUCLEOTIDE EXCHANGE FACTOR-RELATED"/>
    <property type="match status" value="1"/>
</dbReference>
<feature type="compositionally biased region" description="Polar residues" evidence="9">
    <location>
        <begin position="2497"/>
        <end position="2507"/>
    </location>
</feature>
<dbReference type="Pfam" id="PF00621">
    <property type="entry name" value="RhoGEF"/>
    <property type="match status" value="1"/>
</dbReference>
<accession>L9K5S0</accession>
<evidence type="ECO:0000256" key="9">
    <source>
        <dbReference type="SAM" id="MobiDB-lite"/>
    </source>
</evidence>
<keyword evidence="7" id="KW-0739">Sodium transport</keyword>
<feature type="compositionally biased region" description="Basic and acidic residues" evidence="9">
    <location>
        <begin position="13"/>
        <end position="26"/>
    </location>
</feature>
<comment type="similarity">
    <text evidence="7">Belongs to the monovalent cation:proton antiporter 1 (CPA1) transporter (TC 2.A.36) family.</text>
</comment>
<keyword evidence="8" id="KW-0175">Coiled coil</keyword>
<dbReference type="Gene3D" id="3.80.10.10">
    <property type="entry name" value="Ribonuclease Inhibitor"/>
    <property type="match status" value="1"/>
</dbReference>
<feature type="region of interest" description="Disordered" evidence="9">
    <location>
        <begin position="2464"/>
        <end position="2517"/>
    </location>
</feature>
<dbReference type="Gene3D" id="6.10.140.1330">
    <property type="match status" value="1"/>
</dbReference>
<feature type="transmembrane region" description="Helical" evidence="10">
    <location>
        <begin position="376"/>
        <end position="393"/>
    </location>
</feature>
<feature type="compositionally biased region" description="Pro residues" evidence="9">
    <location>
        <begin position="1390"/>
        <end position="1399"/>
    </location>
</feature>
<dbReference type="SUPFAM" id="SSF48065">
    <property type="entry name" value="DBL homology domain (DH-domain)"/>
    <property type="match status" value="1"/>
</dbReference>
<dbReference type="GO" id="GO:0005085">
    <property type="term" value="F:guanyl-nucleotide exchange factor activity"/>
    <property type="evidence" value="ECO:0007669"/>
    <property type="project" value="InterPro"/>
</dbReference>
<dbReference type="InterPro" id="IPR055251">
    <property type="entry name" value="SOS1_NGEF_PH"/>
</dbReference>
<evidence type="ECO:0000256" key="5">
    <source>
        <dbReference type="ARBA" id="ARBA00022989"/>
    </source>
</evidence>
<dbReference type="FunFam" id="1.20.900.10:FF:000028">
    <property type="entry name" value="Puratrophin-1-like, isoform D"/>
    <property type="match status" value="1"/>
</dbReference>
<dbReference type="Gene3D" id="2.30.29.30">
    <property type="entry name" value="Pleckstrin-homology domain (PH domain)/Phosphotyrosine-binding domain (PTB)"/>
    <property type="match status" value="1"/>
</dbReference>
<dbReference type="SUPFAM" id="SSF50729">
    <property type="entry name" value="PH domain-like"/>
    <property type="match status" value="1"/>
</dbReference>
<protein>
    <recommendedName>
        <fullName evidence="7">Sodium/hydrogen exchanger</fullName>
    </recommendedName>
</protein>
<keyword evidence="7" id="KW-0406">Ion transport</keyword>
<evidence type="ECO:0000256" key="10">
    <source>
        <dbReference type="SAM" id="Phobius"/>
    </source>
</evidence>
<dbReference type="InterPro" id="IPR000219">
    <property type="entry name" value="DH_dom"/>
</dbReference>
<dbReference type="Pfam" id="PF14580">
    <property type="entry name" value="LRR_9"/>
    <property type="match status" value="1"/>
</dbReference>
<dbReference type="CDD" id="cd13242">
    <property type="entry name" value="PH_puratrophin-1"/>
    <property type="match status" value="1"/>
</dbReference>
<dbReference type="InterPro" id="IPR001849">
    <property type="entry name" value="PH_domain"/>
</dbReference>
<keyword evidence="7" id="KW-0915">Sodium</keyword>
<feature type="region of interest" description="Disordered" evidence="9">
    <location>
        <begin position="647"/>
        <end position="688"/>
    </location>
</feature>
<feature type="coiled-coil region" evidence="8">
    <location>
        <begin position="2404"/>
        <end position="2441"/>
    </location>
</feature>
<dbReference type="InterPro" id="IPR004709">
    <property type="entry name" value="NaH_exchanger"/>
</dbReference>
<dbReference type="PROSITE" id="PS51450">
    <property type="entry name" value="LRR"/>
    <property type="match status" value="1"/>
</dbReference>
<evidence type="ECO:0000313" key="13">
    <source>
        <dbReference type="EMBL" id="ELW56792.1"/>
    </source>
</evidence>
<evidence type="ECO:0000256" key="8">
    <source>
        <dbReference type="SAM" id="Coils"/>
    </source>
</evidence>
<feature type="region of interest" description="Disordered" evidence="9">
    <location>
        <begin position="2245"/>
        <end position="2280"/>
    </location>
</feature>
<feature type="region of interest" description="Disordered" evidence="9">
    <location>
        <begin position="1379"/>
        <end position="1406"/>
    </location>
</feature>
<dbReference type="EMBL" id="KB320919">
    <property type="protein sequence ID" value="ELW56792.1"/>
    <property type="molecule type" value="Genomic_DNA"/>
</dbReference>
<dbReference type="Pfam" id="PF22697">
    <property type="entry name" value="SOS1_NGEF_PH"/>
    <property type="match status" value="1"/>
</dbReference>
<feature type="compositionally biased region" description="Polar residues" evidence="9">
    <location>
        <begin position="1999"/>
        <end position="2010"/>
    </location>
</feature>
<keyword evidence="2 7" id="KW-0050">Antiport</keyword>
<dbReference type="InterPro" id="IPR018410">
    <property type="entry name" value="Na/H_exchanger_3/5"/>
</dbReference>
<dbReference type="InParanoid" id="L9K5S0"/>
<evidence type="ECO:0000313" key="14">
    <source>
        <dbReference type="Proteomes" id="UP000011518"/>
    </source>
</evidence>
<feature type="compositionally biased region" description="Acidic residues" evidence="9">
    <location>
        <begin position="668"/>
        <end position="687"/>
    </location>
</feature>
<dbReference type="SUPFAM" id="SSF52058">
    <property type="entry name" value="L domain-like"/>
    <property type="match status" value="1"/>
</dbReference>
<evidence type="ECO:0000259" key="12">
    <source>
        <dbReference type="PROSITE" id="PS50010"/>
    </source>
</evidence>
<dbReference type="eggNOG" id="KOG0689">
    <property type="taxonomic scope" value="Eukaryota"/>
</dbReference>
<dbReference type="Proteomes" id="UP000011518">
    <property type="component" value="Unassembled WGS sequence"/>
</dbReference>
<feature type="coiled-coil region" evidence="8">
    <location>
        <begin position="1230"/>
        <end position="1257"/>
    </location>
</feature>
<feature type="transmembrane region" description="Helical" evidence="10">
    <location>
        <begin position="48"/>
        <end position="70"/>
    </location>
</feature>
<evidence type="ECO:0000256" key="4">
    <source>
        <dbReference type="ARBA" id="ARBA00022692"/>
    </source>
</evidence>
<keyword evidence="4 7" id="KW-0812">Transmembrane</keyword>
<dbReference type="PROSITE" id="PS50010">
    <property type="entry name" value="DH_2"/>
    <property type="match status" value="1"/>
</dbReference>
<evidence type="ECO:0000256" key="6">
    <source>
        <dbReference type="ARBA" id="ARBA00023136"/>
    </source>
</evidence>
<feature type="transmembrane region" description="Helical" evidence="10">
    <location>
        <begin position="82"/>
        <end position="98"/>
    </location>
</feature>
<dbReference type="SMART" id="SM00233">
    <property type="entry name" value="PH"/>
    <property type="match status" value="1"/>
</dbReference>
<feature type="transmembrane region" description="Helical" evidence="10">
    <location>
        <begin position="110"/>
        <end position="132"/>
    </location>
</feature>
<dbReference type="Pfam" id="PF00999">
    <property type="entry name" value="Na_H_Exchanger"/>
    <property type="match status" value="1"/>
</dbReference>
<proteinExistence type="inferred from homology"/>
<dbReference type="InterPro" id="IPR006153">
    <property type="entry name" value="Cation/H_exchanger_TM"/>
</dbReference>
<feature type="region of interest" description="Disordered" evidence="9">
    <location>
        <begin position="1999"/>
        <end position="2032"/>
    </location>
</feature>
<keyword evidence="5 10" id="KW-1133">Transmembrane helix</keyword>
<comment type="subcellular location">
    <subcellularLocation>
        <location evidence="1">Cell membrane</location>
        <topology evidence="1">Multi-pass membrane protein</topology>
    </subcellularLocation>
</comment>
<name>L9K5S0_TUPCH</name>
<sequence>MAIDKGGQRKMRFPKDKSTEDGTFSEREKVSKGLGYQVFHLSRKVTSLVPESCLLILLGLVLGGIVLAVAKKAEYQLEPGTFFLFLLPPIVLDSGYFMPSRLFFDNLGAILTYAVVGTLWNTFTTGAALWGLQQAGFVAPRVQAGLLDFLLFGSLISAVDPVAVLAVFEEVHVNETLFIIVFGESLLNDAVTVVLYKVCNSFVEMGSAKVQATDYLKGVASLFVVSLGGAAVGLVFAFLLALTTRFTKRVRIIEPLLVFLLAYAAYLTAEMASLSAILAVTMCGLGCKKYVEANISHKSRTAVKYTMKTLASCAETVIFMLLGISAVDSSKWAWDSGLVLGTLFFILFFRAIGVILQTWVLNQFRLVPLDKIDQVVMSYGGLRGAVAFALVILLDRTKVPAKDYFVATTIVVVFFTVIVQGLTIKPLVKWLKVKRSDHHKPTLNQELHEHTFDHILAAVEDVVGHHGYHYWRDRWEQFDKKYLSQLLMRRSAYRIRDQIWDVYYRLNIRDAISFVDQGGHVLSSTGLTLPSMPSRNSVAETSVTNLLRESGSGACLDLQVIDTVRSGRDREDAVMHHLLCGGLYKPRRRVLSLMAGWGCQCQYKASCGRHFISEDAQERQDKEVFQQNKKRRLESFKSTKHNICFTKSKPRPRKAGRRKASAVILTVESEEEEESDSSETEKEDDEGIIFVARATSEVLQEGKVSGRVMEGPLQDAEETPNTQGHATDWRFAVCSFRDAWDEEEPAPQIQVLDPCPLKPPAGAAQGEGLLGSPLPQELQSLPDGMAADGSGGGQKSTLGGPAAQSEEPAPCAGKSLLCHISSHLSLAQGESNGPGGGLGEDLGPSRAMSAGLGPGGLDSSPVDFRENISQTSSKLLEADPSRSSLPKPTDCLLAQDLTWELLASGMAALPGTRDGEGRAVLLLCAHNPGWLHPKCSSQELTRLLLYLRSIPRLGAGLSSNSLQEAAPGSVHQVMLVGKMPEEVPSGIQLEQLPSHQSLLTHIPTAGLPTSLGGCLPYCHQAWLNFRMRLEALLQCCQVVCALLQGAIEGVKAMPQPTESVEVGQLLQQVQGLMQQVLESPQLAWLQSQGALELAWLKQEVPEVTLSPDYRPAVDRADKMYGHVDRLLHQLTLQSNQQIQTLELVQTLEAQEAGLHQIEAWLQEVGWPALVEPEEPSLDVLLQAQGSFRELDQVAQEQVRQGEKVLQPLAGWEAADLGPCGARFMALRAQLTEFSRALAQRRQRLAEAERLFQSFKQESPGVVLQRLQLHWARHPDLPPAHFRKMWALATGLGSESIRQECRWAWTRYQDTWLALDQKLEAALKPPPTGSTASLCARRIPPAPATLPLRKAYSFDRSLGQSLREPAHHCHHAAIVTACHGPEAGGGTQPGPSTPVPPPGSSDPSSPNRLQLVLAEMVATEREYVRALDYTMENYFPELDRPDVPQGLRGQRAHLFGNLEKLRDFHCHFFLRELEACTRHPPRVAYAFLRHRVQFGMYALYSKNKPRSDALMTSYGHAFFKDKQQALGDRLDLASYLLKPIQRMSKYALLLQELARACEGPVQELGALQAAQSLVHFQLRHGNDLLAMDAIQGCDVNLKEQGQLVRQDELMVRAGRHKSLRRVFLFEELLLFSKPRRGPSGVDMFVYKRSFKMADLGLTECCGDSHLRFEIWFRRRKARDTFMLQASNLATKQAWTSDISRLLWRQAIHSKEVRMAEMVSMGVGNKAFQDITPSEEAISDRTINYVLKHRDVRSRASIAAAPFDYDNPYLGASSSLPGDPASRSVLGSLNLHLYRNPALLGLRWPVYPPNFPEEAALEAEVDLGSQPSLTSGSSGSDSSCVSGQALGRGLEDLSYGIQYLCSLQDLNLYYNNIPSLVEVSRLQPLPVLRELDLRLNPVVRKDTDYRLFAVYTLQTLEKLDDRTVRESERKAAKLHFSQLGNSENFLLEVDKSSREKTMKNGVTDESSASQVKADVDTRIETDSNKGLFIPFTNREIKDSLTSTSATHGSGTPDQKADTFPLGTQSTVRSPEKMPREGYRVSFLENKSSGSSPEKNLIPKSDTYHLTHDASLGKRLDVGDSSQIHPYQLPSDAGLENYDNHYSQTLSLHGSLGKRPQRSKNYREYSIKHSNDIKATTSHSCGDLLTSPSNPDSSTGRLLKLSSDLYATTHFNSDPVLVANVEQQLSTSLSDLPAAHGSFPNNSILENSLRMLMLPPGTSEDREISIKRSLSPSRRGFKRKDKILANLNPKHGFRDATGNEASPLSSDLGSLHGLPGNHSPPISARTPHVATVLRQLLELVDKHWSGCGSLLLNKKFLGPARDLLLSLVVPAPPQQWCRSHPEDTTKTFRRRETELKEFGQLVPNDTESLKQKLVRVLEENFILSEKIQQLEEGAAPSLVSGHQSHTYDELLRKNQQLSMQVACLNQELAQLKKLEETVALLHESQRSLVVTNEYLLQQLNKEQKGYSGKALLPPEKSHHLGRSSPSGKGTLSSSSPGAHDSSQYLIQSVSDAVPEPGLWS</sequence>
<feature type="region of interest" description="Disordered" evidence="9">
    <location>
        <begin position="750"/>
        <end position="809"/>
    </location>
</feature>
<gene>
    <name evidence="13" type="ORF">TREES_T100009336</name>
</gene>
<keyword evidence="14" id="KW-1185">Reference proteome</keyword>
<organism evidence="13 14">
    <name type="scientific">Tupaia chinensis</name>
    <name type="common">Chinese tree shrew</name>
    <name type="synonym">Tupaia belangeri chinensis</name>
    <dbReference type="NCBI Taxonomy" id="246437"/>
    <lineage>
        <taxon>Eukaryota</taxon>
        <taxon>Metazoa</taxon>
        <taxon>Chordata</taxon>
        <taxon>Craniata</taxon>
        <taxon>Vertebrata</taxon>
        <taxon>Euteleostomi</taxon>
        <taxon>Mammalia</taxon>
        <taxon>Eutheria</taxon>
        <taxon>Euarchontoglires</taxon>
        <taxon>Scandentia</taxon>
        <taxon>Tupaiidae</taxon>
        <taxon>Tupaia</taxon>
    </lineage>
</organism>
<feature type="transmembrane region" description="Helical" evidence="10">
    <location>
        <begin position="144"/>
        <end position="168"/>
    </location>
</feature>
<dbReference type="STRING" id="246437.L9K5S0"/>
<evidence type="ECO:0000256" key="2">
    <source>
        <dbReference type="ARBA" id="ARBA00022449"/>
    </source>
</evidence>